<feature type="transmembrane region" description="Helical" evidence="1">
    <location>
        <begin position="79"/>
        <end position="102"/>
    </location>
</feature>
<accession>A0A1L8QTG9</accession>
<reference evidence="2 3" key="1">
    <citation type="submission" date="2014-12" db="EMBL/GenBank/DDBJ databases">
        <title>Draft genome sequences of 29 type strains of Enterococci.</title>
        <authorList>
            <person name="Zhong Z."/>
            <person name="Sun Z."/>
            <person name="Liu W."/>
            <person name="Zhang W."/>
            <person name="Zhang H."/>
        </authorList>
    </citation>
    <scope>NUCLEOTIDE SEQUENCE [LARGE SCALE GENOMIC DNA]</scope>
    <source>
        <strain evidence="2 3">DSM 17690</strain>
    </source>
</reference>
<evidence type="ECO:0000313" key="2">
    <source>
        <dbReference type="EMBL" id="OJG10808.1"/>
    </source>
</evidence>
<evidence type="ECO:0000256" key="1">
    <source>
        <dbReference type="SAM" id="Phobius"/>
    </source>
</evidence>
<organism evidence="2 3">
    <name type="scientific">Enterococcus aquimarinus</name>
    <dbReference type="NCBI Taxonomy" id="328396"/>
    <lineage>
        <taxon>Bacteria</taxon>
        <taxon>Bacillati</taxon>
        <taxon>Bacillota</taxon>
        <taxon>Bacilli</taxon>
        <taxon>Lactobacillales</taxon>
        <taxon>Enterococcaceae</taxon>
        <taxon>Enterococcus</taxon>
    </lineage>
</organism>
<protein>
    <recommendedName>
        <fullName evidence="4">Integral membrane protein</fullName>
    </recommendedName>
</protein>
<feature type="transmembrane region" description="Helical" evidence="1">
    <location>
        <begin position="108"/>
        <end position="130"/>
    </location>
</feature>
<keyword evidence="3" id="KW-1185">Reference proteome</keyword>
<feature type="transmembrane region" description="Helical" evidence="1">
    <location>
        <begin position="170"/>
        <end position="193"/>
    </location>
</feature>
<dbReference type="InterPro" id="IPR006938">
    <property type="entry name" value="DUF624"/>
</dbReference>
<evidence type="ECO:0008006" key="4">
    <source>
        <dbReference type="Google" id="ProtNLM"/>
    </source>
</evidence>
<dbReference type="AlphaFoldDB" id="A0A1L8QTG9"/>
<gene>
    <name evidence="2" type="ORF">RU93_GL002021</name>
</gene>
<dbReference type="Proteomes" id="UP000182149">
    <property type="component" value="Unassembled WGS sequence"/>
</dbReference>
<keyword evidence="1" id="KW-0472">Membrane</keyword>
<dbReference type="STRING" id="328396.RU93_GL002021"/>
<keyword evidence="1" id="KW-0812">Transmembrane</keyword>
<evidence type="ECO:0000313" key="3">
    <source>
        <dbReference type="Proteomes" id="UP000182149"/>
    </source>
</evidence>
<sequence length="210" mass="23866">MTMEKISKINVYMTNVLIIAYLSFLWILFTLLGLGLFGVGPATYAMMAYYDKWLRLGEQPPVARSFYTAFKERFRQSLLISWLVIAVFTIVIINLFTLSQWYFQVANVLVFVIVLFATSHIYTVMAATTFKTIREILQGAALIGLGYLHYSILAWTIIIVAYMIASMISLALLIIWGVGFVGFVLGYAGKLILKEYTPEKVDSDVMFESR</sequence>
<dbReference type="OrthoDB" id="2182676at2"/>
<feature type="transmembrane region" description="Helical" evidence="1">
    <location>
        <begin position="12"/>
        <end position="37"/>
    </location>
</feature>
<dbReference type="Pfam" id="PF04854">
    <property type="entry name" value="DUF624"/>
    <property type="match status" value="1"/>
</dbReference>
<comment type="caution">
    <text evidence="2">The sequence shown here is derived from an EMBL/GenBank/DDBJ whole genome shotgun (WGS) entry which is preliminary data.</text>
</comment>
<feature type="transmembrane region" description="Helical" evidence="1">
    <location>
        <begin position="142"/>
        <end position="164"/>
    </location>
</feature>
<proteinExistence type="predicted"/>
<name>A0A1L8QTG9_9ENTE</name>
<keyword evidence="1" id="KW-1133">Transmembrane helix</keyword>
<dbReference type="EMBL" id="JXKD01000006">
    <property type="protein sequence ID" value="OJG10808.1"/>
    <property type="molecule type" value="Genomic_DNA"/>
</dbReference>